<dbReference type="PATRIC" id="fig|931277.6.peg.2874"/>
<keyword evidence="4" id="KW-1185">Reference proteome</keyword>
<dbReference type="PANTHER" id="PTHR33608:SF6">
    <property type="entry name" value="BLL2464 PROTEIN"/>
    <property type="match status" value="1"/>
</dbReference>
<dbReference type="RefSeq" id="WP_004055845.1">
    <property type="nucleotide sequence ID" value="NZ_AOMC01000160.1"/>
</dbReference>
<gene>
    <name evidence="3" type="ORF">C448_14645</name>
</gene>
<protein>
    <recommendedName>
        <fullName evidence="2">DUF11 domain-containing protein</fullName>
    </recommendedName>
</protein>
<dbReference type="EMBL" id="AOMC01000160">
    <property type="protein sequence ID" value="EMA39454.1"/>
    <property type="molecule type" value="Genomic_DNA"/>
</dbReference>
<keyword evidence="1" id="KW-0472">Membrane</keyword>
<dbReference type="Gene3D" id="2.60.40.10">
    <property type="entry name" value="Immunoglobulins"/>
    <property type="match status" value="1"/>
</dbReference>
<sequence>MSRPERERNASADDGRVRRTGRWQGVSALALIAGAVGILADSAGLVLVGVVGVVFAGFARAAQPPTVDLSIERSVSDAEPASEQEVTVTVTIENTGDSVLSDLRIIDGVPPALAVESGSPRLATALRPGETTTFSYDVSAARGRHAFEPAFAIARDASGAVERRHEVVATDETPITCVPALDAQVTIGLRQQTIGQPGRVLTDIGGSGVAFHTTREYRPGDPLSRIDWNRKAKTGDLSTVDFREERAAAVERSVAASGALYVALTDAENPVGIAALAPESCWLAPGLGASHRARARELLATHPALAPTPPEEPFFPSIRLRRLRRRLPSEAQLLVCSPLCDDYIVGLLQRLDASGHRVTVLSPDPTSDETPGQRVARTERTLRLSTLRAAGIPVVDWGAESLAVALARAGGTR</sequence>
<dbReference type="Pfam" id="PF01345">
    <property type="entry name" value="DUF11"/>
    <property type="match status" value="1"/>
</dbReference>
<keyword evidence="1" id="KW-0812">Transmembrane</keyword>
<keyword evidence="1" id="KW-1133">Transmembrane helix</keyword>
<dbReference type="Proteomes" id="UP000011568">
    <property type="component" value="Unassembled WGS sequence"/>
</dbReference>
<dbReference type="InterPro" id="IPR013783">
    <property type="entry name" value="Ig-like_fold"/>
</dbReference>
<reference evidence="3 4" key="1">
    <citation type="journal article" date="2014" name="PLoS Genet.">
        <title>Phylogenetically driven sequencing of extremely halophilic archaea reveals strategies for static and dynamic osmo-response.</title>
        <authorList>
            <person name="Becker E.A."/>
            <person name="Seitzer P.M."/>
            <person name="Tritt A."/>
            <person name="Larsen D."/>
            <person name="Krusor M."/>
            <person name="Yao A.I."/>
            <person name="Wu D."/>
            <person name="Madern D."/>
            <person name="Eisen J.A."/>
            <person name="Darling A.E."/>
            <person name="Facciotti M.T."/>
        </authorList>
    </citation>
    <scope>NUCLEOTIDE SEQUENCE [LARGE SCALE GENOMIC DNA]</scope>
    <source>
        <strain evidence="3 4">DSM 1307</strain>
    </source>
</reference>
<dbReference type="STRING" id="931277.C448_14645"/>
<accession>M0M4A2</accession>
<name>M0M4A2_HALMO</name>
<dbReference type="eggNOG" id="arCOG02742">
    <property type="taxonomic scope" value="Archaea"/>
</dbReference>
<dbReference type="PANTHER" id="PTHR33608">
    <property type="entry name" value="BLL2464 PROTEIN"/>
    <property type="match status" value="1"/>
</dbReference>
<dbReference type="AlphaFoldDB" id="M0M4A2"/>
<organism evidence="3 4">
    <name type="scientific">Halococcus morrhuae DSM 1307</name>
    <dbReference type="NCBI Taxonomy" id="931277"/>
    <lineage>
        <taxon>Archaea</taxon>
        <taxon>Methanobacteriati</taxon>
        <taxon>Methanobacteriota</taxon>
        <taxon>Stenosarchaea group</taxon>
        <taxon>Halobacteria</taxon>
        <taxon>Halobacteriales</taxon>
        <taxon>Halococcaceae</taxon>
        <taxon>Halococcus</taxon>
    </lineage>
</organism>
<proteinExistence type="predicted"/>
<evidence type="ECO:0000313" key="3">
    <source>
        <dbReference type="EMBL" id="EMA39454.1"/>
    </source>
</evidence>
<evidence type="ECO:0000313" key="4">
    <source>
        <dbReference type="Proteomes" id="UP000011568"/>
    </source>
</evidence>
<evidence type="ECO:0000259" key="2">
    <source>
        <dbReference type="Pfam" id="PF01345"/>
    </source>
</evidence>
<feature type="domain" description="DUF11" evidence="2">
    <location>
        <begin position="68"/>
        <end position="121"/>
    </location>
</feature>
<dbReference type="InterPro" id="IPR001434">
    <property type="entry name" value="OmcB-like_DUF11"/>
</dbReference>
<comment type="caution">
    <text evidence="3">The sequence shown here is derived from an EMBL/GenBank/DDBJ whole genome shotgun (WGS) entry which is preliminary data.</text>
</comment>
<evidence type="ECO:0000256" key="1">
    <source>
        <dbReference type="SAM" id="Phobius"/>
    </source>
</evidence>
<feature type="transmembrane region" description="Helical" evidence="1">
    <location>
        <begin position="26"/>
        <end position="59"/>
    </location>
</feature>